<evidence type="ECO:0000313" key="2">
    <source>
        <dbReference type="EMBL" id="ETE58830.1"/>
    </source>
</evidence>
<dbReference type="GO" id="GO:0005674">
    <property type="term" value="C:transcription factor TFIIF complex"/>
    <property type="evidence" value="ECO:0007669"/>
    <property type="project" value="InterPro"/>
</dbReference>
<dbReference type="InterPro" id="IPR036388">
    <property type="entry name" value="WH-like_DNA-bd_sf"/>
</dbReference>
<dbReference type="OrthoDB" id="26094at2759"/>
<dbReference type="InterPro" id="IPR040450">
    <property type="entry name" value="TFIIF_beta_HTH"/>
</dbReference>
<keyword evidence="3" id="KW-1185">Reference proteome</keyword>
<dbReference type="InterPro" id="IPR003196">
    <property type="entry name" value="TFIIF_beta"/>
</dbReference>
<protein>
    <submittedName>
        <fullName evidence="2">General transcription factor IIF subunit 2</fullName>
    </submittedName>
</protein>
<dbReference type="Gene3D" id="1.10.10.10">
    <property type="entry name" value="Winged helix-like DNA-binding domain superfamily/Winged helix DNA-binding domain"/>
    <property type="match status" value="1"/>
</dbReference>
<dbReference type="Pfam" id="PF02270">
    <property type="entry name" value="TFIIF_beta"/>
    <property type="match status" value="1"/>
</dbReference>
<name>V8N9Q3_OPHHA</name>
<dbReference type="PANTHER" id="PTHR10445">
    <property type="entry name" value="GENERAL TRANSCRIPTION FACTOR IIF SUBUNIT 2"/>
    <property type="match status" value="1"/>
</dbReference>
<organism evidence="2 3">
    <name type="scientific">Ophiophagus hannah</name>
    <name type="common">King cobra</name>
    <name type="synonym">Naja hannah</name>
    <dbReference type="NCBI Taxonomy" id="8665"/>
    <lineage>
        <taxon>Eukaryota</taxon>
        <taxon>Metazoa</taxon>
        <taxon>Chordata</taxon>
        <taxon>Craniata</taxon>
        <taxon>Vertebrata</taxon>
        <taxon>Euteleostomi</taxon>
        <taxon>Lepidosauria</taxon>
        <taxon>Squamata</taxon>
        <taxon>Bifurcata</taxon>
        <taxon>Unidentata</taxon>
        <taxon>Episquamata</taxon>
        <taxon>Toxicofera</taxon>
        <taxon>Serpentes</taxon>
        <taxon>Colubroidea</taxon>
        <taxon>Elapidae</taxon>
        <taxon>Elapinae</taxon>
        <taxon>Ophiophagus</taxon>
    </lineage>
</organism>
<gene>
    <name evidence="2" type="primary">gtf2f2</name>
    <name evidence="2" type="ORF">L345_15449</name>
</gene>
<reference evidence="2 3" key="1">
    <citation type="journal article" date="2013" name="Proc. Natl. Acad. Sci. U.S.A.">
        <title>The king cobra genome reveals dynamic gene evolution and adaptation in the snake venom system.</title>
        <authorList>
            <person name="Vonk F.J."/>
            <person name="Casewell N.R."/>
            <person name="Henkel C.V."/>
            <person name="Heimberg A.M."/>
            <person name="Jansen H.J."/>
            <person name="McCleary R.J."/>
            <person name="Kerkkamp H.M."/>
            <person name="Vos R.A."/>
            <person name="Guerreiro I."/>
            <person name="Calvete J.J."/>
            <person name="Wuster W."/>
            <person name="Woods A.E."/>
            <person name="Logan J.M."/>
            <person name="Harrison R.A."/>
            <person name="Castoe T.A."/>
            <person name="de Koning A.P."/>
            <person name="Pollock D.D."/>
            <person name="Yandell M."/>
            <person name="Calderon D."/>
            <person name="Renjifo C."/>
            <person name="Currier R.B."/>
            <person name="Salgado D."/>
            <person name="Pla D."/>
            <person name="Sanz L."/>
            <person name="Hyder A.S."/>
            <person name="Ribeiro J.M."/>
            <person name="Arntzen J.W."/>
            <person name="van den Thillart G.E."/>
            <person name="Boetzer M."/>
            <person name="Pirovano W."/>
            <person name="Dirks R.P."/>
            <person name="Spaink H.P."/>
            <person name="Duboule D."/>
            <person name="McGlinn E."/>
            <person name="Kini R.M."/>
            <person name="Richardson M.K."/>
        </authorList>
    </citation>
    <scope>NUCLEOTIDE SEQUENCE</scope>
    <source>
        <tissue evidence="2">Blood</tissue>
    </source>
</reference>
<accession>V8N9Q3</accession>
<evidence type="ECO:0000313" key="3">
    <source>
        <dbReference type="Proteomes" id="UP000018936"/>
    </source>
</evidence>
<feature type="non-terminal residue" evidence="2">
    <location>
        <position position="1"/>
    </location>
</feature>
<proteinExistence type="predicted"/>
<sequence length="123" mass="14341">MHASLLGGTLLRLFSNSTLSSFRLQIEESSKPVSWTMQLDKAVTTNYKPVANHHYNVRGYVGFDITYFLCSYHVAQSISPAFFQIYLKEILREIGIYNFKGPHKSTWELKPEYRHYQNEDKSD</sequence>
<dbReference type="Proteomes" id="UP000018936">
    <property type="component" value="Unassembled WGS sequence"/>
</dbReference>
<dbReference type="GO" id="GO:0006367">
    <property type="term" value="P:transcription initiation at RNA polymerase II promoter"/>
    <property type="evidence" value="ECO:0007669"/>
    <property type="project" value="InterPro"/>
</dbReference>
<comment type="caution">
    <text evidence="2">The sequence shown here is derived from an EMBL/GenBank/DDBJ whole genome shotgun (WGS) entry which is preliminary data.</text>
</comment>
<dbReference type="PANTHER" id="PTHR10445:SF0">
    <property type="entry name" value="GENERAL TRANSCRIPTION FACTOR IIF SUBUNIT 2"/>
    <property type="match status" value="1"/>
</dbReference>
<dbReference type="InterPro" id="IPR036390">
    <property type="entry name" value="WH_DNA-bd_sf"/>
</dbReference>
<dbReference type="EMBL" id="AZIM01006222">
    <property type="protein sequence ID" value="ETE58830.1"/>
    <property type="molecule type" value="Genomic_DNA"/>
</dbReference>
<evidence type="ECO:0000259" key="1">
    <source>
        <dbReference type="Pfam" id="PF02270"/>
    </source>
</evidence>
<dbReference type="SUPFAM" id="SSF46785">
    <property type="entry name" value="Winged helix' DNA-binding domain"/>
    <property type="match status" value="1"/>
</dbReference>
<dbReference type="AlphaFoldDB" id="V8N9Q3"/>
<feature type="domain" description="TFIIF beta subunit HTH" evidence="1">
    <location>
        <begin position="85"/>
        <end position="114"/>
    </location>
</feature>